<dbReference type="InterPro" id="IPR021241">
    <property type="entry name" value="CsiV"/>
</dbReference>
<evidence type="ECO:0000256" key="1">
    <source>
        <dbReference type="SAM" id="MobiDB-lite"/>
    </source>
</evidence>
<evidence type="ECO:0000313" key="4">
    <source>
        <dbReference type="Proteomes" id="UP000709336"/>
    </source>
</evidence>
<reference evidence="3 4" key="1">
    <citation type="submission" date="2020-03" db="EMBL/GenBank/DDBJ databases">
        <title>Alteromonas ponticola sp. nov., isolated from seawater.</title>
        <authorList>
            <person name="Yoon J.-H."/>
            <person name="Kim Y.-O."/>
        </authorList>
    </citation>
    <scope>NUCLEOTIDE SEQUENCE [LARGE SCALE GENOMIC DNA]</scope>
    <source>
        <strain evidence="3 4">MYP5</strain>
    </source>
</reference>
<keyword evidence="2" id="KW-0732">Signal</keyword>
<name>A0ABX1QWY2_9ALTE</name>
<dbReference type="Pfam" id="PF10972">
    <property type="entry name" value="CsiV"/>
    <property type="match status" value="1"/>
</dbReference>
<feature type="chain" id="PRO_5046246563" evidence="2">
    <location>
        <begin position="19"/>
        <end position="453"/>
    </location>
</feature>
<dbReference type="EMBL" id="JAATNW010000001">
    <property type="protein sequence ID" value="NMH58755.1"/>
    <property type="molecule type" value="Genomic_DNA"/>
</dbReference>
<evidence type="ECO:0000256" key="2">
    <source>
        <dbReference type="SAM" id="SignalP"/>
    </source>
</evidence>
<organism evidence="3 4">
    <name type="scientific">Alteromonas ponticola</name>
    <dbReference type="NCBI Taxonomy" id="2720613"/>
    <lineage>
        <taxon>Bacteria</taxon>
        <taxon>Pseudomonadati</taxon>
        <taxon>Pseudomonadota</taxon>
        <taxon>Gammaproteobacteria</taxon>
        <taxon>Alteromonadales</taxon>
        <taxon>Alteromonadaceae</taxon>
        <taxon>Alteromonas/Salinimonas group</taxon>
        <taxon>Alteromonas</taxon>
    </lineage>
</organism>
<dbReference type="RefSeq" id="WP_169209307.1">
    <property type="nucleotide sequence ID" value="NZ_JAATNW010000001.1"/>
</dbReference>
<feature type="region of interest" description="Disordered" evidence="1">
    <location>
        <begin position="108"/>
        <end position="134"/>
    </location>
</feature>
<comment type="caution">
    <text evidence="3">The sequence shown here is derived from an EMBL/GenBank/DDBJ whole genome shotgun (WGS) entry which is preliminary data.</text>
</comment>
<protein>
    <submittedName>
        <fullName evidence="3">Uncharacterized protein</fullName>
    </submittedName>
</protein>
<dbReference type="Proteomes" id="UP000709336">
    <property type="component" value="Unassembled WGS sequence"/>
</dbReference>
<keyword evidence="4" id="KW-1185">Reference proteome</keyword>
<evidence type="ECO:0000313" key="3">
    <source>
        <dbReference type="EMBL" id="NMH58755.1"/>
    </source>
</evidence>
<gene>
    <name evidence="3" type="ORF">HCJ96_01790</name>
</gene>
<accession>A0ABX1QWY2</accession>
<feature type="signal peptide" evidence="2">
    <location>
        <begin position="1"/>
        <end position="18"/>
    </location>
</feature>
<sequence>MIFRCLLACFLVSGFAHAQSDDQWWFDVEVILFDRSVSLTELDEQFALSDNLRPVATELDVITDLLHPDISGLKQSLPICGIPHPLYLSEPPTLESILQSHQAWELRNQQGNSSHEETVQDVPSANPSGLTAAPYSDASSNDYFRQQNSQALPAVKPEPVDVSDQEIARLWLENALPPMPASPRVTAMQFCREETPWLSWEKGKWKWHRENNSIPYPDEIKIELSGSEKPHARFARILPESARELSKLSQQIRQTRGLNRLLHMTWRQQVRFGQNKAEKVRLFAGNDYAAQFTLTGDEINDDLDDSGSPTGRLADSSQNDVFNHLEQQLANPRPVPFASMMAAVKDNERKAKQGVTDKSAFAHIPIWKLDGYMKVYLKYINRVPYLHIESELLYRQPVPLNTEEQTDNPEYRLVSVPFQQMRRVISQQIHYFDHPLFGMIVQIRRHQLPMDDN</sequence>
<proteinExistence type="predicted"/>